<dbReference type="Gene3D" id="3.40.50.300">
    <property type="entry name" value="P-loop containing nucleotide triphosphate hydrolases"/>
    <property type="match status" value="1"/>
</dbReference>
<dbReference type="CDD" id="cd00093">
    <property type="entry name" value="HTH_XRE"/>
    <property type="match status" value="1"/>
</dbReference>
<dbReference type="SMART" id="SM00530">
    <property type="entry name" value="HTH_XRE"/>
    <property type="match status" value="1"/>
</dbReference>
<sequence>MSDRAALVRIDLRRLRTEALLTQEELAFKAGVGIRTIRDIEAGRARPQTGTLRLLLRALGDSGADPHLQPPPAPVPRELPRALAAFAGRGPELEAVTGAVEDGAAVVAVHGMAGVGKTSLAVRAAHDLADRFPDGQLFVDLHGFTGTGPRPDLESVLSRIVRSFDTTGRARPEEFDELAAAYRSALAGKRVLLLFDNAADAAQIESLLPGTPGSLVIATSRRDLSVLADVHSVPLGPPPLREAVAMLGAGAAGRFTADEAAAIAERCGRLPLAMGLAAARLRSRPQWRARDLLARLADEDLLLDELGTGHRGVAAALHASYRELDADHRRLLRLLGLVPGGDADARAAAAVCGTDERTASGLIEDLVDVHLVETRSSGRYRLHDLVRIFAAHLAVREEPRAERTAALSRLLALYLHLAYQAAARLHPNKRRFTEGAAAHDLGLPAAADQQEALAWFQAERGNLEAAVTAAADAGLNEQAWHLATAFNAFFVHDSDIGPHTAVNLVALAIAESTGDIRKEAFTLGDTGRRLLAAGRNAEAVACLERSVALKRELGEESDAALTLANLGILHRRCGRFAQSAAVHAEALARAEAVGDTAAAALIRTNMVVPLLRLGRFDDVERCLAAAEARLDAGDEHNRVRIESFRGVLARETGDPAGAAAVHRACLDSYGGESDTADVTETLVELGEDLLRLGEAGEAAVHFERAVDHSVKLVDPSLERTARNGLGRALTALGEPGEALAQHERAAALAASHEDAYESARAHLGLADAARAAGDEDAARTHLGLAADGFAACGLPEAGPHRR</sequence>
<dbReference type="SUPFAM" id="SSF46785">
    <property type="entry name" value="Winged helix' DNA-binding domain"/>
    <property type="match status" value="1"/>
</dbReference>
<dbReference type="Pfam" id="PF00931">
    <property type="entry name" value="NB-ARC"/>
    <property type="match status" value="1"/>
</dbReference>
<dbReference type="PRINTS" id="PR00364">
    <property type="entry name" value="DISEASERSIST"/>
</dbReference>
<protein>
    <submittedName>
        <fullName evidence="2">ATP-binding protein</fullName>
    </submittedName>
</protein>
<keyword evidence="2" id="KW-0547">Nucleotide-binding</keyword>
<dbReference type="EMBL" id="JBHSYS010000002">
    <property type="protein sequence ID" value="MFC6957724.1"/>
    <property type="molecule type" value="Genomic_DNA"/>
</dbReference>
<dbReference type="SUPFAM" id="SSF47413">
    <property type="entry name" value="lambda repressor-like DNA-binding domains"/>
    <property type="match status" value="1"/>
</dbReference>
<reference evidence="3" key="1">
    <citation type="journal article" date="2019" name="Int. J. Syst. Evol. Microbiol.">
        <title>The Global Catalogue of Microorganisms (GCM) 10K type strain sequencing project: providing services to taxonomists for standard genome sequencing and annotation.</title>
        <authorList>
            <consortium name="The Broad Institute Genomics Platform"/>
            <consortium name="The Broad Institute Genome Sequencing Center for Infectious Disease"/>
            <person name="Wu L."/>
            <person name="Ma J."/>
        </authorList>
    </citation>
    <scope>NUCLEOTIDE SEQUENCE [LARGE SCALE GENOMIC DNA]</scope>
    <source>
        <strain evidence="3">KACC 12634</strain>
    </source>
</reference>
<dbReference type="Proteomes" id="UP001596470">
    <property type="component" value="Unassembled WGS sequence"/>
</dbReference>
<dbReference type="InterPro" id="IPR010982">
    <property type="entry name" value="Lambda_DNA-bd_dom_sf"/>
</dbReference>
<dbReference type="Pfam" id="PF13374">
    <property type="entry name" value="TPR_10"/>
    <property type="match status" value="1"/>
</dbReference>
<dbReference type="InterPro" id="IPR019734">
    <property type="entry name" value="TPR_rpt"/>
</dbReference>
<keyword evidence="2" id="KW-0067">ATP-binding</keyword>
<evidence type="ECO:0000313" key="3">
    <source>
        <dbReference type="Proteomes" id="UP001596470"/>
    </source>
</evidence>
<dbReference type="InterPro" id="IPR001387">
    <property type="entry name" value="Cro/C1-type_HTH"/>
</dbReference>
<dbReference type="PROSITE" id="PS50943">
    <property type="entry name" value="HTH_CROC1"/>
    <property type="match status" value="1"/>
</dbReference>
<evidence type="ECO:0000313" key="2">
    <source>
        <dbReference type="EMBL" id="MFC6957724.1"/>
    </source>
</evidence>
<dbReference type="Gene3D" id="1.25.40.10">
    <property type="entry name" value="Tetratricopeptide repeat domain"/>
    <property type="match status" value="2"/>
</dbReference>
<dbReference type="SUPFAM" id="SSF48452">
    <property type="entry name" value="TPR-like"/>
    <property type="match status" value="2"/>
</dbReference>
<dbReference type="SMART" id="SM00028">
    <property type="entry name" value="TPR"/>
    <property type="match status" value="4"/>
</dbReference>
<dbReference type="GO" id="GO:0005524">
    <property type="term" value="F:ATP binding"/>
    <property type="evidence" value="ECO:0007669"/>
    <property type="project" value="UniProtKB-KW"/>
</dbReference>
<organism evidence="2 3">
    <name type="scientific">Glycomyces mayteni</name>
    <dbReference type="NCBI Taxonomy" id="543887"/>
    <lineage>
        <taxon>Bacteria</taxon>
        <taxon>Bacillati</taxon>
        <taxon>Actinomycetota</taxon>
        <taxon>Actinomycetes</taxon>
        <taxon>Glycomycetales</taxon>
        <taxon>Glycomycetaceae</taxon>
        <taxon>Glycomyces</taxon>
    </lineage>
</organism>
<dbReference type="InterPro" id="IPR036390">
    <property type="entry name" value="WH_DNA-bd_sf"/>
</dbReference>
<keyword evidence="3" id="KW-1185">Reference proteome</keyword>
<dbReference type="PANTHER" id="PTHR47691">
    <property type="entry name" value="REGULATOR-RELATED"/>
    <property type="match status" value="1"/>
</dbReference>
<dbReference type="Gene3D" id="1.10.260.40">
    <property type="entry name" value="lambda repressor-like DNA-binding domains"/>
    <property type="match status" value="1"/>
</dbReference>
<name>A0ABW2D924_9ACTN</name>
<proteinExistence type="predicted"/>
<comment type="caution">
    <text evidence="2">The sequence shown here is derived from an EMBL/GenBank/DDBJ whole genome shotgun (WGS) entry which is preliminary data.</text>
</comment>
<dbReference type="PANTHER" id="PTHR47691:SF3">
    <property type="entry name" value="HTH-TYPE TRANSCRIPTIONAL REGULATOR RV0890C-RELATED"/>
    <property type="match status" value="1"/>
</dbReference>
<dbReference type="Pfam" id="PF01381">
    <property type="entry name" value="HTH_3"/>
    <property type="match status" value="1"/>
</dbReference>
<feature type="domain" description="HTH cro/C1-type" evidence="1">
    <location>
        <begin position="12"/>
        <end position="60"/>
    </location>
</feature>
<dbReference type="RefSeq" id="WP_382349790.1">
    <property type="nucleotide sequence ID" value="NZ_JBHMBP010000002.1"/>
</dbReference>
<dbReference type="InterPro" id="IPR011990">
    <property type="entry name" value="TPR-like_helical_dom_sf"/>
</dbReference>
<dbReference type="InterPro" id="IPR002182">
    <property type="entry name" value="NB-ARC"/>
</dbReference>
<evidence type="ECO:0000259" key="1">
    <source>
        <dbReference type="PROSITE" id="PS50943"/>
    </source>
</evidence>
<accession>A0ABW2D924</accession>
<gene>
    <name evidence="2" type="ORF">ACFQS3_11010</name>
</gene>
<dbReference type="Pfam" id="PF13424">
    <property type="entry name" value="TPR_12"/>
    <property type="match status" value="1"/>
</dbReference>
<dbReference type="SUPFAM" id="SSF52540">
    <property type="entry name" value="P-loop containing nucleoside triphosphate hydrolases"/>
    <property type="match status" value="1"/>
</dbReference>
<dbReference type="InterPro" id="IPR027417">
    <property type="entry name" value="P-loop_NTPase"/>
</dbReference>